<evidence type="ECO:0000256" key="2">
    <source>
        <dbReference type="ARBA" id="ARBA00022737"/>
    </source>
</evidence>
<dbReference type="InterPro" id="IPR013519">
    <property type="entry name" value="Int_alpha_beta-p"/>
</dbReference>
<dbReference type="EMBL" id="CP061281">
    <property type="protein sequence ID" value="QNS05648.1"/>
    <property type="molecule type" value="Genomic_DNA"/>
</dbReference>
<evidence type="ECO:0000256" key="5">
    <source>
        <dbReference type="SAM" id="SignalP"/>
    </source>
</evidence>
<evidence type="ECO:0000256" key="4">
    <source>
        <dbReference type="ARBA" id="ARBA00023180"/>
    </source>
</evidence>
<evidence type="ECO:0000313" key="6">
    <source>
        <dbReference type="EMBL" id="QNS05648.1"/>
    </source>
</evidence>
<feature type="chain" id="PRO_5028961971" evidence="5">
    <location>
        <begin position="30"/>
        <end position="498"/>
    </location>
</feature>
<keyword evidence="1 5" id="KW-0732">Signal</keyword>
<dbReference type="PROSITE" id="PS51470">
    <property type="entry name" value="FG_GAP"/>
    <property type="match status" value="2"/>
</dbReference>
<evidence type="ECO:0000256" key="3">
    <source>
        <dbReference type="ARBA" id="ARBA00022801"/>
    </source>
</evidence>
<dbReference type="InterPro" id="IPR013517">
    <property type="entry name" value="FG-GAP"/>
</dbReference>
<gene>
    <name evidence="6" type="ORF">IAG42_20010</name>
</gene>
<keyword evidence="7" id="KW-1185">Reference proteome</keyword>
<dbReference type="PANTHER" id="PTHR23221">
    <property type="entry name" value="GLYCOSYLPHOSPHATIDYLINOSITOL PHOSPHOLIPASE D"/>
    <property type="match status" value="1"/>
</dbReference>
<dbReference type="InterPro" id="IPR028994">
    <property type="entry name" value="Integrin_alpha_N"/>
</dbReference>
<organism evidence="6 7">
    <name type="scientific">Streptomyces xanthii</name>
    <dbReference type="NCBI Taxonomy" id="2768069"/>
    <lineage>
        <taxon>Bacteria</taxon>
        <taxon>Bacillati</taxon>
        <taxon>Actinomycetota</taxon>
        <taxon>Actinomycetes</taxon>
        <taxon>Kitasatosporales</taxon>
        <taxon>Streptomycetaceae</taxon>
        <taxon>Streptomyces</taxon>
    </lineage>
</organism>
<evidence type="ECO:0000313" key="7">
    <source>
        <dbReference type="Proteomes" id="UP000516428"/>
    </source>
</evidence>
<keyword evidence="2" id="KW-0677">Repeat</keyword>
<dbReference type="Proteomes" id="UP000516428">
    <property type="component" value="Chromosome"/>
</dbReference>
<name>A0A7H1BA93_9ACTN</name>
<keyword evidence="4" id="KW-0325">Glycoprotein</keyword>
<dbReference type="Pfam" id="PF01839">
    <property type="entry name" value="FG-GAP"/>
    <property type="match status" value="3"/>
</dbReference>
<dbReference type="PANTHER" id="PTHR23221:SF7">
    <property type="entry name" value="PHOSPHATIDYLINOSITOL-GLYCAN-SPECIFIC PHOSPHOLIPASE D"/>
    <property type="match status" value="1"/>
</dbReference>
<feature type="signal peptide" evidence="5">
    <location>
        <begin position="1"/>
        <end position="29"/>
    </location>
</feature>
<dbReference type="GO" id="GO:0016787">
    <property type="term" value="F:hydrolase activity"/>
    <property type="evidence" value="ECO:0007669"/>
    <property type="project" value="UniProtKB-KW"/>
</dbReference>
<reference evidence="6 7" key="1">
    <citation type="submission" date="2020-09" db="EMBL/GenBank/DDBJ databases">
        <title>A novel species.</title>
        <authorList>
            <person name="Gao J."/>
        </authorList>
    </citation>
    <scope>NUCLEOTIDE SEQUENCE [LARGE SCALE GENOMIC DNA]</scope>
    <source>
        <strain evidence="6 7">CRXT-Y-14</strain>
    </source>
</reference>
<dbReference type="AlphaFoldDB" id="A0A7H1BA93"/>
<protein>
    <submittedName>
        <fullName evidence="6">VCBS repeat-containing protein</fullName>
    </submittedName>
</protein>
<accession>A0A7H1BA93</accession>
<sequence>MRVRTLAIAAALAAASAGLSVTLAPTASAVTTTADDFNGDGVADLVVATPGATVDGITDAGSVTVLYGSADGVSPTRSATVTQNSSGIPSTAEYGDRFGSTYATGDLDADGYTDLLVGAPGEHMDFSSDSFGSLTVLWGGANGLANGGTEMDSPIAGSVWESEKDFAKKVVVADLDGDGTVQPAVLSRNKLWVYDDLTGRTAPTGAKYSHWFSGYVEPQTLSAGDFTGAGRAQLVVTGSQSCDDTTDCQHTGVYTWGAERLDWASLADPSAGASGENEAPTVAAAAGDIDHDGYTDLVTGHIPYSAATTGEYSDAAGFLYVRYGSAEGLGAHRTATLDQDTSGVPGVSEPGDNFGASLAVGDVTGDGYADVVSGVPGEAVGDVTQTGSVALLKGTATGLTGTGAQTWHQATSGVPGAAEASDWFGSAVRITDVDGNGTADVTIAGKGEDVFSGSTHDGADWVLRGSATGLTASGATSFSEKAFGITYPDVEFGSVLGG</sequence>
<dbReference type="SUPFAM" id="SSF69318">
    <property type="entry name" value="Integrin alpha N-terminal domain"/>
    <property type="match status" value="1"/>
</dbReference>
<proteinExistence type="predicted"/>
<evidence type="ECO:0000256" key="1">
    <source>
        <dbReference type="ARBA" id="ARBA00022729"/>
    </source>
</evidence>
<dbReference type="KEGG" id="sxn:IAG42_20010"/>
<dbReference type="RefSeq" id="WP_188338338.1">
    <property type="nucleotide sequence ID" value="NZ_CP061281.1"/>
</dbReference>
<dbReference type="SMART" id="SM00191">
    <property type="entry name" value="Int_alpha"/>
    <property type="match status" value="4"/>
</dbReference>
<keyword evidence="3" id="KW-0378">Hydrolase</keyword>
<dbReference type="Gene3D" id="2.130.10.130">
    <property type="entry name" value="Integrin alpha, N-terminal"/>
    <property type="match status" value="3"/>
</dbReference>